<dbReference type="SUPFAM" id="SSF54060">
    <property type="entry name" value="His-Me finger endonucleases"/>
    <property type="match status" value="1"/>
</dbReference>
<dbReference type="AlphaFoldDB" id="A0A2G7TA38"/>
<reference evidence="1" key="1">
    <citation type="submission" date="2017-10" db="EMBL/GenBank/DDBJ databases">
        <title>Chryseobacterium sp. B5 is a hydrocarbonoclastic and plant growth promoting bacterium.</title>
        <authorList>
            <person name="Thijs S."/>
            <person name="Gkorezis P."/>
            <person name="Van Hamme J."/>
        </authorList>
    </citation>
    <scope>NUCLEOTIDE SEQUENCE</scope>
    <source>
        <strain evidence="1">B5</strain>
    </source>
</reference>
<organism evidence="1">
    <name type="scientific">Chryseobacterium sp. B5</name>
    <dbReference type="NCBI Taxonomy" id="2050562"/>
    <lineage>
        <taxon>Bacteria</taxon>
        <taxon>Pseudomonadati</taxon>
        <taxon>Bacteroidota</taxon>
        <taxon>Flavobacteriia</taxon>
        <taxon>Flavobacteriales</taxon>
        <taxon>Weeksellaceae</taxon>
        <taxon>Chryseobacterium group</taxon>
        <taxon>Chryseobacterium</taxon>
    </lineage>
</organism>
<dbReference type="InterPro" id="IPR044925">
    <property type="entry name" value="His-Me_finger_sf"/>
</dbReference>
<gene>
    <name evidence="1" type="ORF">CTI11_04840</name>
</gene>
<proteinExistence type="predicted"/>
<name>A0A2G7TA38_9FLAO</name>
<dbReference type="EMBL" id="PEKC01000011">
    <property type="protein sequence ID" value="PII36775.1"/>
    <property type="molecule type" value="Genomic_DNA"/>
</dbReference>
<accession>A0A2G7TA38</accession>
<sequence>MRTIEDIKGRCFIDADGHWMWRGATRGDGGVPFVYAPNFARGGKMSTQCGYRAVYHVTKGVAVPPGHRVFNTCGNPACVNPEHIRCATDAAFGRYVRSKGIFKGQVRRILANRAITLARTKVTPAIVSQILASEQSCAKTGAAFGVSGNLVRRIRNGTHPVKPAGTGGISTMVSALTRGGK</sequence>
<protein>
    <recommendedName>
        <fullName evidence="2">HNH nuclease domain-containing protein</fullName>
    </recommendedName>
</protein>
<comment type="caution">
    <text evidence="1">The sequence shown here is derived from an EMBL/GenBank/DDBJ whole genome shotgun (WGS) entry which is preliminary data.</text>
</comment>
<evidence type="ECO:0008006" key="2">
    <source>
        <dbReference type="Google" id="ProtNLM"/>
    </source>
</evidence>
<evidence type="ECO:0000313" key="1">
    <source>
        <dbReference type="EMBL" id="PII36775.1"/>
    </source>
</evidence>